<dbReference type="Gene3D" id="3.40.50.2000">
    <property type="entry name" value="Glycogen Phosphorylase B"/>
    <property type="match status" value="1"/>
</dbReference>
<reference evidence="1" key="1">
    <citation type="submission" date="2018-12" db="EMBL/GenBank/DDBJ databases">
        <authorList>
            <person name="Will S."/>
            <person name="Neumann-Schaal M."/>
            <person name="Henke P."/>
        </authorList>
    </citation>
    <scope>NUCLEOTIDE SEQUENCE</scope>
    <source>
        <strain evidence="1">PCC 7102</strain>
    </source>
</reference>
<comment type="caution">
    <text evidence="1">The sequence shown here is derived from an EMBL/GenBank/DDBJ whole genome shotgun (WGS) entry which is preliminary data.</text>
</comment>
<dbReference type="AlphaFoldDB" id="A0A3S1IYT5"/>
<proteinExistence type="predicted"/>
<dbReference type="OrthoDB" id="9816564at2"/>
<organism evidence="1 2">
    <name type="scientific">Dulcicalothrix desertica PCC 7102</name>
    <dbReference type="NCBI Taxonomy" id="232991"/>
    <lineage>
        <taxon>Bacteria</taxon>
        <taxon>Bacillati</taxon>
        <taxon>Cyanobacteriota</taxon>
        <taxon>Cyanophyceae</taxon>
        <taxon>Nostocales</taxon>
        <taxon>Calotrichaceae</taxon>
        <taxon>Dulcicalothrix</taxon>
    </lineage>
</organism>
<accession>A0A3S1IYT5</accession>
<dbReference type="RefSeq" id="WP_127082611.1">
    <property type="nucleotide sequence ID" value="NZ_RSCL01000010.1"/>
</dbReference>
<keyword evidence="2" id="KW-1185">Reference proteome</keyword>
<dbReference type="SUPFAM" id="SSF53756">
    <property type="entry name" value="UDP-Glycosyltransferase/glycogen phosphorylase"/>
    <property type="match status" value="1"/>
</dbReference>
<evidence type="ECO:0000313" key="2">
    <source>
        <dbReference type="Proteomes" id="UP000271624"/>
    </source>
</evidence>
<evidence type="ECO:0008006" key="3">
    <source>
        <dbReference type="Google" id="ProtNLM"/>
    </source>
</evidence>
<reference evidence="1" key="2">
    <citation type="journal article" date="2019" name="Genome Biol. Evol.">
        <title>Day and night: Metabolic profiles and evolutionary relationships of six axenic non-marine cyanobacteria.</title>
        <authorList>
            <person name="Will S.E."/>
            <person name="Henke P."/>
            <person name="Boedeker C."/>
            <person name="Huang S."/>
            <person name="Brinkmann H."/>
            <person name="Rohde M."/>
            <person name="Jarek M."/>
            <person name="Friedl T."/>
            <person name="Seufert S."/>
            <person name="Schumacher M."/>
            <person name="Overmann J."/>
            <person name="Neumann-Schaal M."/>
            <person name="Petersen J."/>
        </authorList>
    </citation>
    <scope>NUCLEOTIDE SEQUENCE [LARGE SCALE GENOMIC DNA]</scope>
    <source>
        <strain evidence="1">PCC 7102</strain>
    </source>
</reference>
<dbReference type="Proteomes" id="UP000271624">
    <property type="component" value="Unassembled WGS sequence"/>
</dbReference>
<gene>
    <name evidence="1" type="ORF">DSM106972_042010</name>
</gene>
<sequence>MGKLSFLFLGANSPWTYGMAEALAQRHPTHAIEFYDWRTYYTIRPSWSSRTPPSLLQRSMQVMPTGYAGRLEILFRFYLQQLILQWCQQLKKVSGEYPWVIGCHPNLTYWVRKVPRERLIYYNFDDYTLYRQSRKSQILEKEKELVNGANITLCASHSQLISFQKLYPYRSSRICHFPHGLINTYLNPQPENSPEPMTVGYVGNLGDRLDWQLIYQVIRACPKITFVFVGGRDDQGILNPQDWHSTREAVLALTNVRHIDRVPSEQVAKYYWSFAVNWIPYVVDHKFNQAACPTKIMDGIASGRPLISTKIPECCLYPEWISIFRTAQEAVTYIDTKLSICGSDLAYKHSLKQLEFAQQNTWSNRVQTLENILISAQDTI</sequence>
<name>A0A3S1IYT5_9CYAN</name>
<dbReference type="EMBL" id="RSCL01000010">
    <property type="protein sequence ID" value="RUT04632.1"/>
    <property type="molecule type" value="Genomic_DNA"/>
</dbReference>
<evidence type="ECO:0000313" key="1">
    <source>
        <dbReference type="EMBL" id="RUT04632.1"/>
    </source>
</evidence>
<protein>
    <recommendedName>
        <fullName evidence="3">Glycosyl transferase</fullName>
    </recommendedName>
</protein>